<accession>A0A7R9Q774</accession>
<feature type="transmembrane region" description="Helical" evidence="5">
    <location>
        <begin position="296"/>
        <end position="317"/>
    </location>
</feature>
<dbReference type="GO" id="GO:0005524">
    <property type="term" value="F:ATP binding"/>
    <property type="evidence" value="ECO:0007669"/>
    <property type="project" value="InterPro"/>
</dbReference>
<dbReference type="PANTHER" id="PTHR43038:SF3">
    <property type="entry name" value="ABC TRANSPORTER G FAMILY MEMBER 20 ISOFORM X1"/>
    <property type="match status" value="1"/>
</dbReference>
<dbReference type="EMBL" id="OC870433">
    <property type="protein sequence ID" value="CAD7635011.1"/>
    <property type="molecule type" value="Genomic_DNA"/>
</dbReference>
<organism evidence="7">
    <name type="scientific">Medioppia subpectinata</name>
    <dbReference type="NCBI Taxonomy" id="1979941"/>
    <lineage>
        <taxon>Eukaryota</taxon>
        <taxon>Metazoa</taxon>
        <taxon>Ecdysozoa</taxon>
        <taxon>Arthropoda</taxon>
        <taxon>Chelicerata</taxon>
        <taxon>Arachnida</taxon>
        <taxon>Acari</taxon>
        <taxon>Acariformes</taxon>
        <taxon>Sarcoptiformes</taxon>
        <taxon>Oribatida</taxon>
        <taxon>Brachypylina</taxon>
        <taxon>Oppioidea</taxon>
        <taxon>Oppiidae</taxon>
        <taxon>Medioppia</taxon>
    </lineage>
</organism>
<evidence type="ECO:0000259" key="6">
    <source>
        <dbReference type="PROSITE" id="PS50893"/>
    </source>
</evidence>
<feature type="domain" description="ABC transporter" evidence="6">
    <location>
        <begin position="210"/>
        <end position="481"/>
    </location>
</feature>
<evidence type="ECO:0000313" key="8">
    <source>
        <dbReference type="Proteomes" id="UP000759131"/>
    </source>
</evidence>
<feature type="transmembrane region" description="Helical" evidence="5">
    <location>
        <begin position="239"/>
        <end position="262"/>
    </location>
</feature>
<sequence length="513" mass="56407">MVCITILAFVMGREPHRIPVALYSADTDGQLAQQFIDTIDSQQLQAVYYPSNESAVEAVVAGRARMALEFGSDFSNALAAKLADPLRVSDDDLEDSQVRVVADMSDQVVGAFAQLYLVQTYGRFMANYSAGLGHNSLAYGLPVQTSYMFGGGAQSYRDFVAPPLLIQLQYTMAMVAPAFAMLGERLKVTMDRELCAGVRPLEILLTHGLVYGAHVVVQAVLTLLLAFNIYGFPMMGDPVLVLSLFIMEGLNGMLTGTVLALVCNRESTLVMFVASTFLTQILISGNNWPIEAMPDWMYYISVCAPQTLTIGSLRAIMFKGATILATSVCSLNSIGYMPQETALYGEFTVDETLQYYGQLYGMTDGQEIQHRILELRALLNIPDTSGRPVCRLSGGQQRLVSIAVTMIHTPALLMLDEPTVGVDSLIRYRIWQHLLDLCQNNKEEAQGAHTVGFIYEGKLLAQSNPTKLQQQYQCNTLEEYDHSTPTQYGCSINLCKLATCADPVMESMATNTW</sequence>
<comment type="subcellular location">
    <subcellularLocation>
        <location evidence="1">Membrane</location>
        <topology evidence="1">Multi-pass membrane protein</topology>
    </subcellularLocation>
</comment>
<dbReference type="Pfam" id="PF00005">
    <property type="entry name" value="ABC_tran"/>
    <property type="match status" value="1"/>
</dbReference>
<keyword evidence="2 5" id="KW-0812">Transmembrane</keyword>
<evidence type="ECO:0000256" key="5">
    <source>
        <dbReference type="SAM" id="Phobius"/>
    </source>
</evidence>
<feature type="transmembrane region" description="Helical" evidence="5">
    <location>
        <begin position="269"/>
        <end position="290"/>
    </location>
</feature>
<dbReference type="InterPro" id="IPR017871">
    <property type="entry name" value="ABC_transporter-like_CS"/>
</dbReference>
<dbReference type="Gene3D" id="3.40.50.300">
    <property type="entry name" value="P-loop containing nucleotide triphosphate hydrolases"/>
    <property type="match status" value="1"/>
</dbReference>
<evidence type="ECO:0000256" key="1">
    <source>
        <dbReference type="ARBA" id="ARBA00004141"/>
    </source>
</evidence>
<gene>
    <name evidence="7" type="ORF">OSB1V03_LOCUS15403</name>
</gene>
<keyword evidence="4 5" id="KW-0472">Membrane</keyword>
<dbReference type="AlphaFoldDB" id="A0A7R9Q774"/>
<name>A0A7R9Q774_9ACAR</name>
<dbReference type="SUPFAM" id="SSF52540">
    <property type="entry name" value="P-loop containing nucleoside triphosphate hydrolases"/>
    <property type="match status" value="1"/>
</dbReference>
<keyword evidence="3 5" id="KW-1133">Transmembrane helix</keyword>
<dbReference type="GO" id="GO:0016020">
    <property type="term" value="C:membrane"/>
    <property type="evidence" value="ECO:0007669"/>
    <property type="project" value="UniProtKB-SubCell"/>
</dbReference>
<dbReference type="InterPro" id="IPR027417">
    <property type="entry name" value="P-loop_NTPase"/>
</dbReference>
<dbReference type="Pfam" id="PF12698">
    <property type="entry name" value="ABC2_membrane_3"/>
    <property type="match status" value="1"/>
</dbReference>
<evidence type="ECO:0000256" key="2">
    <source>
        <dbReference type="ARBA" id="ARBA00022692"/>
    </source>
</evidence>
<dbReference type="PANTHER" id="PTHR43038">
    <property type="entry name" value="ATP-BINDING CASSETTE, SUB-FAMILY H, MEMBER 1"/>
    <property type="match status" value="1"/>
</dbReference>
<dbReference type="PROSITE" id="PS00211">
    <property type="entry name" value="ABC_TRANSPORTER_1"/>
    <property type="match status" value="1"/>
</dbReference>
<dbReference type="InterPro" id="IPR013525">
    <property type="entry name" value="ABC2_TM"/>
</dbReference>
<feature type="transmembrane region" description="Helical" evidence="5">
    <location>
        <begin position="164"/>
        <end position="182"/>
    </location>
</feature>
<evidence type="ECO:0000313" key="7">
    <source>
        <dbReference type="EMBL" id="CAD7635011.1"/>
    </source>
</evidence>
<evidence type="ECO:0000256" key="4">
    <source>
        <dbReference type="ARBA" id="ARBA00023136"/>
    </source>
</evidence>
<dbReference type="GO" id="GO:0016887">
    <property type="term" value="F:ATP hydrolysis activity"/>
    <property type="evidence" value="ECO:0007669"/>
    <property type="project" value="InterPro"/>
</dbReference>
<dbReference type="OrthoDB" id="6512862at2759"/>
<feature type="transmembrane region" description="Helical" evidence="5">
    <location>
        <begin position="203"/>
        <end position="227"/>
    </location>
</feature>
<dbReference type="PROSITE" id="PS50893">
    <property type="entry name" value="ABC_TRANSPORTER_2"/>
    <property type="match status" value="1"/>
</dbReference>
<protein>
    <recommendedName>
        <fullName evidence="6">ABC transporter domain-containing protein</fullName>
    </recommendedName>
</protein>
<dbReference type="Proteomes" id="UP000759131">
    <property type="component" value="Unassembled WGS sequence"/>
</dbReference>
<proteinExistence type="predicted"/>
<dbReference type="InterPro" id="IPR003439">
    <property type="entry name" value="ABC_transporter-like_ATP-bd"/>
</dbReference>
<reference evidence="7" key="1">
    <citation type="submission" date="2020-11" db="EMBL/GenBank/DDBJ databases">
        <authorList>
            <person name="Tran Van P."/>
        </authorList>
    </citation>
    <scope>NUCLEOTIDE SEQUENCE</scope>
</reference>
<dbReference type="GO" id="GO:0140359">
    <property type="term" value="F:ABC-type transporter activity"/>
    <property type="evidence" value="ECO:0007669"/>
    <property type="project" value="InterPro"/>
</dbReference>
<keyword evidence="8" id="KW-1185">Reference proteome</keyword>
<evidence type="ECO:0000256" key="3">
    <source>
        <dbReference type="ARBA" id="ARBA00022989"/>
    </source>
</evidence>
<dbReference type="EMBL" id="CAJPIZ010015858">
    <property type="protein sequence ID" value="CAG2115441.1"/>
    <property type="molecule type" value="Genomic_DNA"/>
</dbReference>